<evidence type="ECO:0000256" key="3">
    <source>
        <dbReference type="ARBA" id="ARBA00023163"/>
    </source>
</evidence>
<dbReference type="PANTHER" id="PTHR44688">
    <property type="entry name" value="DNA-BINDING TRANSCRIPTIONAL ACTIVATOR DEVR_DOSR"/>
    <property type="match status" value="1"/>
</dbReference>
<reference evidence="5" key="1">
    <citation type="submission" date="2020-05" db="EMBL/GenBank/DDBJ databases">
        <authorList>
            <person name="Chiriac C."/>
            <person name="Salcher M."/>
            <person name="Ghai R."/>
            <person name="Kavagutti S V."/>
        </authorList>
    </citation>
    <scope>NUCLEOTIDE SEQUENCE</scope>
</reference>
<accession>A0A6J6SUB1</accession>
<name>A0A6J6SUB1_9ZZZZ</name>
<dbReference type="InterPro" id="IPR036388">
    <property type="entry name" value="WH-like_DNA-bd_sf"/>
</dbReference>
<feature type="domain" description="HTH luxR-type" evidence="4">
    <location>
        <begin position="124"/>
        <end position="189"/>
    </location>
</feature>
<keyword evidence="3" id="KW-0804">Transcription</keyword>
<dbReference type="Pfam" id="PF00196">
    <property type="entry name" value="GerE"/>
    <property type="match status" value="1"/>
</dbReference>
<keyword evidence="1" id="KW-0805">Transcription regulation</keyword>
<dbReference type="PRINTS" id="PR00038">
    <property type="entry name" value="HTHLUXR"/>
</dbReference>
<dbReference type="PROSITE" id="PS50043">
    <property type="entry name" value="HTH_LUXR_2"/>
    <property type="match status" value="1"/>
</dbReference>
<proteinExistence type="predicted"/>
<keyword evidence="2" id="KW-0238">DNA-binding</keyword>
<evidence type="ECO:0000256" key="1">
    <source>
        <dbReference type="ARBA" id="ARBA00023015"/>
    </source>
</evidence>
<organism evidence="5">
    <name type="scientific">freshwater metagenome</name>
    <dbReference type="NCBI Taxonomy" id="449393"/>
    <lineage>
        <taxon>unclassified sequences</taxon>
        <taxon>metagenomes</taxon>
        <taxon>ecological metagenomes</taxon>
    </lineage>
</organism>
<dbReference type="InterPro" id="IPR016032">
    <property type="entry name" value="Sig_transdc_resp-reg_C-effctor"/>
</dbReference>
<sequence length="191" mass="21551">MGEIAYRTPSTPTVSVVTAVLEIRKGGESAKNALSSLQQRTPREKLLFHILQVNLNLEKPKVAGEHMQKLLAIVMNHGFRQILLIQGPKFQEYLLKYAASHPTVYMEQIARLLREQMANTNSKSDKLENPLTKREIEILNRLSTGLPISQIASNLHISNNTIKTHLKNVYKKLGAESREDAVSKGRELLLF</sequence>
<dbReference type="SMART" id="SM00421">
    <property type="entry name" value="HTH_LUXR"/>
    <property type="match status" value="1"/>
</dbReference>
<dbReference type="GO" id="GO:0006355">
    <property type="term" value="P:regulation of DNA-templated transcription"/>
    <property type="evidence" value="ECO:0007669"/>
    <property type="project" value="InterPro"/>
</dbReference>
<protein>
    <submittedName>
        <fullName evidence="5">Unannotated protein</fullName>
    </submittedName>
</protein>
<dbReference type="EMBL" id="CAEZYV010000085">
    <property type="protein sequence ID" value="CAB4738501.1"/>
    <property type="molecule type" value="Genomic_DNA"/>
</dbReference>
<gene>
    <name evidence="5" type="ORF">UFOPK2788_00644</name>
</gene>
<dbReference type="GO" id="GO:0003677">
    <property type="term" value="F:DNA binding"/>
    <property type="evidence" value="ECO:0007669"/>
    <property type="project" value="UniProtKB-KW"/>
</dbReference>
<dbReference type="SUPFAM" id="SSF46894">
    <property type="entry name" value="C-terminal effector domain of the bipartite response regulators"/>
    <property type="match status" value="1"/>
</dbReference>
<dbReference type="AlphaFoldDB" id="A0A6J6SUB1"/>
<dbReference type="CDD" id="cd06170">
    <property type="entry name" value="LuxR_C_like"/>
    <property type="match status" value="1"/>
</dbReference>
<evidence type="ECO:0000313" key="5">
    <source>
        <dbReference type="EMBL" id="CAB4738501.1"/>
    </source>
</evidence>
<dbReference type="PANTHER" id="PTHR44688:SF25">
    <property type="entry name" value="HTH LUXR-TYPE DOMAIN-CONTAINING PROTEIN"/>
    <property type="match status" value="1"/>
</dbReference>
<dbReference type="Gene3D" id="1.10.10.10">
    <property type="entry name" value="Winged helix-like DNA-binding domain superfamily/Winged helix DNA-binding domain"/>
    <property type="match status" value="1"/>
</dbReference>
<evidence type="ECO:0000256" key="2">
    <source>
        <dbReference type="ARBA" id="ARBA00023125"/>
    </source>
</evidence>
<dbReference type="InterPro" id="IPR000792">
    <property type="entry name" value="Tscrpt_reg_LuxR_C"/>
</dbReference>
<evidence type="ECO:0000259" key="4">
    <source>
        <dbReference type="PROSITE" id="PS50043"/>
    </source>
</evidence>